<dbReference type="InterPro" id="IPR051473">
    <property type="entry name" value="P2Ox-like"/>
</dbReference>
<evidence type="ECO:0000256" key="5">
    <source>
        <dbReference type="ARBA" id="ARBA00023002"/>
    </source>
</evidence>
<name>A0A1E7F6X9_9STRA</name>
<dbReference type="KEGG" id="fcy:FRACYDRAFT_242295"/>
<comment type="cofactor">
    <cofactor evidence="1">
        <name>FAD</name>
        <dbReference type="ChEBI" id="CHEBI:57692"/>
    </cofactor>
</comment>
<sequence length="525" mass="58559">MFRNENAVNIQDPIPDDTEFDIIVVGSGNGACGFLSEIQKYKHNDNLKILVLEEGHNYFYTSDVTHQNGWSKTYASGDIFKLHNAVTPDGRSILAGRARTMGGGGSINYTMIHESSEWLTKQVGHDIGYWNTCKVELNGLFERPNPFEVGYQTPFAKYIIENNVNAGYAPPTEKHMTKNIPSLTESPFGDKNSKQVYIFPTQFNQFGQRTHSGVSLVEWNKVDLRWNRRVTELQMEKSTCTGVKVLNIDTGKEITYQVKKGTGKVILCGGSQSPRLLMNTEVLAKSNDKIGKRVNDHICMPLGIYLVDKKKISVVGPTDNYQSLFSTEIIPGSTNGVGDANVVNIDYFSGEGWKSIGDKIADIKITTSLVKFNATREGYYEMKDNKIILQFFDDEQDTITAEKAINDNIDLLESNGVKPPFLVRFLIQLVTKIPYKKGRQVKEFVKHFADKTLLSEQHLAGGCIFGDVIDKGLNDSASTGKVFGSDNIHVADLSAVPLPRVSTQMTAYLMGHHVAKQLYNTKKKN</sequence>
<accession>A0A1E7F6X9</accession>
<evidence type="ECO:0000256" key="1">
    <source>
        <dbReference type="ARBA" id="ARBA00001974"/>
    </source>
</evidence>
<evidence type="ECO:0000256" key="3">
    <source>
        <dbReference type="ARBA" id="ARBA00022630"/>
    </source>
</evidence>
<evidence type="ECO:0000313" key="7">
    <source>
        <dbReference type="EMBL" id="OEU13942.1"/>
    </source>
</evidence>
<gene>
    <name evidence="7" type="ORF">FRACYDRAFT_242295</name>
</gene>
<dbReference type="SUPFAM" id="SSF51905">
    <property type="entry name" value="FAD/NAD(P)-binding domain"/>
    <property type="match status" value="1"/>
</dbReference>
<dbReference type="InParanoid" id="A0A1E7F6X9"/>
<organism evidence="7 8">
    <name type="scientific">Fragilariopsis cylindrus CCMP1102</name>
    <dbReference type="NCBI Taxonomy" id="635003"/>
    <lineage>
        <taxon>Eukaryota</taxon>
        <taxon>Sar</taxon>
        <taxon>Stramenopiles</taxon>
        <taxon>Ochrophyta</taxon>
        <taxon>Bacillariophyta</taxon>
        <taxon>Bacillariophyceae</taxon>
        <taxon>Bacillariophycidae</taxon>
        <taxon>Bacillariales</taxon>
        <taxon>Bacillariaceae</taxon>
        <taxon>Fragilariopsis</taxon>
    </lineage>
</organism>
<reference evidence="7 8" key="1">
    <citation type="submission" date="2016-09" db="EMBL/GenBank/DDBJ databases">
        <title>Extensive genetic diversity and differential bi-allelic expression allows diatom success in the polar Southern Ocean.</title>
        <authorList>
            <consortium name="DOE Joint Genome Institute"/>
            <person name="Mock T."/>
            <person name="Otillar R.P."/>
            <person name="Strauss J."/>
            <person name="Dupont C."/>
            <person name="Frickenhaus S."/>
            <person name="Maumus F."/>
            <person name="Mcmullan M."/>
            <person name="Sanges R."/>
            <person name="Schmutz J."/>
            <person name="Toseland A."/>
            <person name="Valas R."/>
            <person name="Veluchamy A."/>
            <person name="Ward B.J."/>
            <person name="Allen A."/>
            <person name="Barry K."/>
            <person name="Falciatore A."/>
            <person name="Ferrante M."/>
            <person name="Fortunato A.E."/>
            <person name="Gloeckner G."/>
            <person name="Gruber A."/>
            <person name="Hipkin R."/>
            <person name="Janech M."/>
            <person name="Kroth P."/>
            <person name="Leese F."/>
            <person name="Lindquist E."/>
            <person name="Lyon B.R."/>
            <person name="Martin J."/>
            <person name="Mayer C."/>
            <person name="Parker M."/>
            <person name="Quesneville H."/>
            <person name="Raymond J."/>
            <person name="Uhlig C."/>
            <person name="Valentin K.U."/>
            <person name="Worden A.Z."/>
            <person name="Armbrust E.V."/>
            <person name="Bowler C."/>
            <person name="Green B."/>
            <person name="Moulton V."/>
            <person name="Van Oosterhout C."/>
            <person name="Grigoriev I."/>
        </authorList>
    </citation>
    <scope>NUCLEOTIDE SEQUENCE [LARGE SCALE GENOMIC DNA]</scope>
    <source>
        <strain evidence="7 8">CCMP1102</strain>
    </source>
</reference>
<keyword evidence="4" id="KW-0274">FAD</keyword>
<dbReference type="AlphaFoldDB" id="A0A1E7F6X9"/>
<keyword evidence="3" id="KW-0285">Flavoprotein</keyword>
<dbReference type="PANTHER" id="PTHR42784">
    <property type="entry name" value="PYRANOSE 2-OXIDASE"/>
    <property type="match status" value="1"/>
</dbReference>
<keyword evidence="8" id="KW-1185">Reference proteome</keyword>
<evidence type="ECO:0000259" key="6">
    <source>
        <dbReference type="Pfam" id="PF05199"/>
    </source>
</evidence>
<dbReference type="Proteomes" id="UP000095751">
    <property type="component" value="Unassembled WGS sequence"/>
</dbReference>
<dbReference type="Pfam" id="PF05199">
    <property type="entry name" value="GMC_oxred_C"/>
    <property type="match status" value="1"/>
</dbReference>
<comment type="similarity">
    <text evidence="2">Belongs to the GMC oxidoreductase family.</text>
</comment>
<dbReference type="InterPro" id="IPR036188">
    <property type="entry name" value="FAD/NAD-bd_sf"/>
</dbReference>
<evidence type="ECO:0000256" key="4">
    <source>
        <dbReference type="ARBA" id="ARBA00022827"/>
    </source>
</evidence>
<dbReference type="InterPro" id="IPR007867">
    <property type="entry name" value="GMC_OxRtase_C"/>
</dbReference>
<dbReference type="Gene3D" id="3.50.50.60">
    <property type="entry name" value="FAD/NAD(P)-binding domain"/>
    <property type="match status" value="2"/>
</dbReference>
<keyword evidence="5" id="KW-0560">Oxidoreductase</keyword>
<dbReference type="EMBL" id="KV784361">
    <property type="protein sequence ID" value="OEU13942.1"/>
    <property type="molecule type" value="Genomic_DNA"/>
</dbReference>
<dbReference type="OrthoDB" id="269227at2759"/>
<dbReference type="PANTHER" id="PTHR42784:SF1">
    <property type="entry name" value="PYRANOSE 2-OXIDASE"/>
    <property type="match status" value="1"/>
</dbReference>
<dbReference type="GO" id="GO:0016614">
    <property type="term" value="F:oxidoreductase activity, acting on CH-OH group of donors"/>
    <property type="evidence" value="ECO:0007669"/>
    <property type="project" value="InterPro"/>
</dbReference>
<dbReference type="Gene3D" id="3.30.560.10">
    <property type="entry name" value="Glucose Oxidase, domain 3"/>
    <property type="match status" value="1"/>
</dbReference>
<feature type="domain" description="Glucose-methanol-choline oxidoreductase C-terminal" evidence="6">
    <location>
        <begin position="386"/>
        <end position="511"/>
    </location>
</feature>
<proteinExistence type="inferred from homology"/>
<evidence type="ECO:0000256" key="2">
    <source>
        <dbReference type="ARBA" id="ARBA00010790"/>
    </source>
</evidence>
<evidence type="ECO:0000313" key="8">
    <source>
        <dbReference type="Proteomes" id="UP000095751"/>
    </source>
</evidence>
<protein>
    <submittedName>
        <fullName evidence="7">FAD/NAD(P)-binding domain-containing protein</fullName>
    </submittedName>
</protein>